<name>A0A0L8FSJ7_OCTBM</name>
<dbReference type="AlphaFoldDB" id="A0A0L8FSJ7"/>
<evidence type="ECO:0008006" key="3">
    <source>
        <dbReference type="Google" id="ProtNLM"/>
    </source>
</evidence>
<dbReference type="EMBL" id="KQ427065">
    <property type="protein sequence ID" value="KOF67410.1"/>
    <property type="molecule type" value="Genomic_DNA"/>
</dbReference>
<protein>
    <recommendedName>
        <fullName evidence="3">G-protein coupled receptors family 1 profile domain-containing protein</fullName>
    </recommendedName>
</protein>
<sequence>MHLFWISAIFDSFWCQLLPTFDNFLCSLYVYRCHFYQ</sequence>
<evidence type="ECO:0000256" key="1">
    <source>
        <dbReference type="SAM" id="SignalP"/>
    </source>
</evidence>
<organism evidence="2">
    <name type="scientific">Octopus bimaculoides</name>
    <name type="common">California two-spotted octopus</name>
    <dbReference type="NCBI Taxonomy" id="37653"/>
    <lineage>
        <taxon>Eukaryota</taxon>
        <taxon>Metazoa</taxon>
        <taxon>Spiralia</taxon>
        <taxon>Lophotrochozoa</taxon>
        <taxon>Mollusca</taxon>
        <taxon>Cephalopoda</taxon>
        <taxon>Coleoidea</taxon>
        <taxon>Octopodiformes</taxon>
        <taxon>Octopoda</taxon>
        <taxon>Incirrata</taxon>
        <taxon>Octopodidae</taxon>
        <taxon>Octopus</taxon>
    </lineage>
</organism>
<proteinExistence type="predicted"/>
<accession>A0A0L8FSJ7</accession>
<reference evidence="2" key="1">
    <citation type="submission" date="2015-07" db="EMBL/GenBank/DDBJ databases">
        <title>MeaNS - Measles Nucleotide Surveillance Program.</title>
        <authorList>
            <person name="Tran T."/>
            <person name="Druce J."/>
        </authorList>
    </citation>
    <scope>NUCLEOTIDE SEQUENCE</scope>
    <source>
        <strain evidence="2">UCB-OBI-ISO-001</strain>
        <tissue evidence="2">Gonad</tissue>
    </source>
</reference>
<gene>
    <name evidence="2" type="ORF">OCBIM_22009673mg</name>
</gene>
<feature type="signal peptide" evidence="1">
    <location>
        <begin position="1"/>
        <end position="15"/>
    </location>
</feature>
<evidence type="ECO:0000313" key="2">
    <source>
        <dbReference type="EMBL" id="KOF67410.1"/>
    </source>
</evidence>
<keyword evidence="1" id="KW-0732">Signal</keyword>
<feature type="chain" id="PRO_5013221013" description="G-protein coupled receptors family 1 profile domain-containing protein" evidence="1">
    <location>
        <begin position="16"/>
        <end position="37"/>
    </location>
</feature>